<evidence type="ECO:0000313" key="3">
    <source>
        <dbReference type="Proteomes" id="UP000033615"/>
    </source>
</evidence>
<dbReference type="InterPro" id="IPR015867">
    <property type="entry name" value="N-reg_PII/ATP_PRibTrfase_C"/>
</dbReference>
<dbReference type="EMBL" id="LAKD02000167">
    <property type="protein sequence ID" value="OPF69780.1"/>
    <property type="molecule type" value="Genomic_DNA"/>
</dbReference>
<dbReference type="RefSeq" id="WP_075200312.1">
    <property type="nucleotide sequence ID" value="NZ_LAKD02000167.1"/>
</dbReference>
<accession>A0A1V4CTH3</accession>
<dbReference type="OrthoDB" id="9795599at2"/>
<dbReference type="AlphaFoldDB" id="A0A1V4CTH3"/>
<dbReference type="PANTHER" id="PTHR35983">
    <property type="entry name" value="UPF0166 PROTEIN TM_0021"/>
    <property type="match status" value="1"/>
</dbReference>
<dbReference type="SUPFAM" id="SSF54913">
    <property type="entry name" value="GlnB-like"/>
    <property type="match status" value="1"/>
</dbReference>
<keyword evidence="3" id="KW-1185">Reference proteome</keyword>
<dbReference type="PANTHER" id="PTHR35983:SF1">
    <property type="entry name" value="UPF0166 PROTEIN TM_0021"/>
    <property type="match status" value="1"/>
</dbReference>
<sequence>MPSTSHGLKLTIYAKDDDVWNHQPLYHEIIRRARKAGLSTATVHRGIEGYGTDGIIHTSRLLSLSHSLPLTITIIDTEKHIRHFLPQLSELIHEGTATLQNIEIITYTPTPQHD</sequence>
<dbReference type="Pfam" id="PF02641">
    <property type="entry name" value="DUF190"/>
    <property type="match status" value="1"/>
</dbReference>
<dbReference type="InterPro" id="IPR011322">
    <property type="entry name" value="N-reg_PII-like_a/b"/>
</dbReference>
<organism evidence="2 3">
    <name type="scientific">Streptomyces antioxidans</name>
    <dbReference type="NCBI Taxonomy" id="1507734"/>
    <lineage>
        <taxon>Bacteria</taxon>
        <taxon>Bacillati</taxon>
        <taxon>Actinomycetota</taxon>
        <taxon>Actinomycetes</taxon>
        <taxon>Kitasatosporales</taxon>
        <taxon>Streptomycetaceae</taxon>
        <taxon>Streptomyces</taxon>
    </lineage>
</organism>
<proteinExistence type="inferred from homology"/>
<dbReference type="Gene3D" id="3.30.70.120">
    <property type="match status" value="1"/>
</dbReference>
<gene>
    <name evidence="2" type="ORF">VT50_0237070</name>
</gene>
<evidence type="ECO:0000256" key="1">
    <source>
        <dbReference type="ARBA" id="ARBA00010554"/>
    </source>
</evidence>
<comment type="caution">
    <text evidence="2">The sequence shown here is derived from an EMBL/GenBank/DDBJ whole genome shotgun (WGS) entry which is preliminary data.</text>
</comment>
<comment type="similarity">
    <text evidence="1">Belongs to the UPF0166 family.</text>
</comment>
<dbReference type="InterPro" id="IPR003793">
    <property type="entry name" value="UPF0166"/>
</dbReference>
<evidence type="ECO:0000313" key="2">
    <source>
        <dbReference type="EMBL" id="OPF69780.1"/>
    </source>
</evidence>
<reference evidence="2" key="1">
    <citation type="submission" date="2016-12" db="EMBL/GenBank/DDBJ databases">
        <title>Genome sequence of Streptomyces antioxidans MUSC 164.</title>
        <authorList>
            <person name="Lee L.-H."/>
            <person name="Ser H.-L."/>
        </authorList>
    </citation>
    <scope>NUCLEOTIDE SEQUENCE [LARGE SCALE GENOMIC DNA]</scope>
    <source>
        <strain evidence="2">MUSC 164</strain>
    </source>
</reference>
<name>A0A1V4CTH3_9ACTN</name>
<protein>
    <submittedName>
        <fullName evidence="2">Uncharacterized protein</fullName>
    </submittedName>
</protein>
<dbReference type="Proteomes" id="UP000033615">
    <property type="component" value="Unassembled WGS sequence"/>
</dbReference>